<feature type="transmembrane region" description="Helical" evidence="2">
    <location>
        <begin position="27"/>
        <end position="49"/>
    </location>
</feature>
<keyword evidence="4" id="KW-1185">Reference proteome</keyword>
<dbReference type="GeneID" id="43595530"/>
<reference evidence="3 4" key="1">
    <citation type="journal article" date="2018" name="IMA Fungus">
        <title>IMA Genome-F 9: Draft genome sequence of Annulohypoxylon stygium, Aspergillus mulundensis, Berkeleyomyces basicola (syn. Thielaviopsis basicola), Ceratocystis smalleyi, two Cercospora beticola strains, Coleophoma cylindrospora, Fusarium fracticaudum, Phialophora cf. hyalina, and Morchella septimelata.</title>
        <authorList>
            <person name="Wingfield B.D."/>
            <person name="Bills G.F."/>
            <person name="Dong Y."/>
            <person name="Huang W."/>
            <person name="Nel W.J."/>
            <person name="Swalarsk-Parry B.S."/>
            <person name="Vaghefi N."/>
            <person name="Wilken P.M."/>
            <person name="An Z."/>
            <person name="de Beer Z.W."/>
            <person name="De Vos L."/>
            <person name="Chen L."/>
            <person name="Duong T.A."/>
            <person name="Gao Y."/>
            <person name="Hammerbacher A."/>
            <person name="Kikkert J.R."/>
            <person name="Li Y."/>
            <person name="Li H."/>
            <person name="Li K."/>
            <person name="Li Q."/>
            <person name="Liu X."/>
            <person name="Ma X."/>
            <person name="Naidoo K."/>
            <person name="Pethybridge S.J."/>
            <person name="Sun J."/>
            <person name="Steenkamp E.T."/>
            <person name="van der Nest M.A."/>
            <person name="van Wyk S."/>
            <person name="Wingfield M.J."/>
            <person name="Xiong C."/>
            <person name="Yue Q."/>
            <person name="Zhang X."/>
        </authorList>
    </citation>
    <scope>NUCLEOTIDE SEQUENCE [LARGE SCALE GENOMIC DNA]</scope>
    <source>
        <strain evidence="3 4">BP 5553</strain>
    </source>
</reference>
<organism evidence="3 4">
    <name type="scientific">Venustampulla echinocandica</name>
    <dbReference type="NCBI Taxonomy" id="2656787"/>
    <lineage>
        <taxon>Eukaryota</taxon>
        <taxon>Fungi</taxon>
        <taxon>Dikarya</taxon>
        <taxon>Ascomycota</taxon>
        <taxon>Pezizomycotina</taxon>
        <taxon>Leotiomycetes</taxon>
        <taxon>Helotiales</taxon>
        <taxon>Pleuroascaceae</taxon>
        <taxon>Venustampulla</taxon>
    </lineage>
</organism>
<accession>A0A370TS43</accession>
<dbReference type="RefSeq" id="XP_031870997.1">
    <property type="nucleotide sequence ID" value="XM_032011304.1"/>
</dbReference>
<dbReference type="AlphaFoldDB" id="A0A370TS43"/>
<dbReference type="EMBL" id="NPIC01000002">
    <property type="protein sequence ID" value="RDL38341.1"/>
    <property type="molecule type" value="Genomic_DNA"/>
</dbReference>
<evidence type="ECO:0000313" key="3">
    <source>
        <dbReference type="EMBL" id="RDL38341.1"/>
    </source>
</evidence>
<protein>
    <submittedName>
        <fullName evidence="3">Uncharacterized protein</fullName>
    </submittedName>
</protein>
<keyword evidence="2" id="KW-0812">Transmembrane</keyword>
<feature type="region of interest" description="Disordered" evidence="1">
    <location>
        <begin position="69"/>
        <end position="105"/>
    </location>
</feature>
<gene>
    <name evidence="3" type="ORF">BP5553_02681</name>
</gene>
<proteinExistence type="predicted"/>
<feature type="compositionally biased region" description="Gly residues" evidence="1">
    <location>
        <begin position="71"/>
        <end position="98"/>
    </location>
</feature>
<evidence type="ECO:0000256" key="1">
    <source>
        <dbReference type="SAM" id="MobiDB-lite"/>
    </source>
</evidence>
<name>A0A370TS43_9HELO</name>
<evidence type="ECO:0000313" key="4">
    <source>
        <dbReference type="Proteomes" id="UP000254866"/>
    </source>
</evidence>
<evidence type="ECO:0000256" key="2">
    <source>
        <dbReference type="SAM" id="Phobius"/>
    </source>
</evidence>
<sequence>MERINLLFIWMALSVRAILLIITKYGHAFVALLTFLWGITVFTNAAAVLDGSLSSKAFTLRGVTAPPKVGATGGAGKGGKGGDAPGGPVAPGGSGSAAGDGSRVVGGTLVRPSTELRTIEQEGLVRSVENKEVNTPGWMEGYAGDVKNGWKVFHIKQGARRGAVVADYLVHPENQAYITQFVKTENINMKYRDIVVDNYKSATNGHTNPKVIGTEDIQQPAARASLEAAIRAQGKDVNNIDGAPLEFTPTSRGWTEIMTNNAFTEGQMKMLPSLSDGGKTVSIQKFTIVAEGKDSPDLHLITTIVYT</sequence>
<dbReference type="Proteomes" id="UP000254866">
    <property type="component" value="Unassembled WGS sequence"/>
</dbReference>
<keyword evidence="2" id="KW-0472">Membrane</keyword>
<comment type="caution">
    <text evidence="3">The sequence shown here is derived from an EMBL/GenBank/DDBJ whole genome shotgun (WGS) entry which is preliminary data.</text>
</comment>
<dbReference type="OrthoDB" id="4658887at2759"/>
<keyword evidence="2" id="KW-1133">Transmembrane helix</keyword>